<dbReference type="PRINTS" id="PR00149">
    <property type="entry name" value="FUMRATELYASE"/>
</dbReference>
<keyword evidence="5 7" id="KW-0028">Amino-acid biosynthesis</keyword>
<dbReference type="Pfam" id="PF00206">
    <property type="entry name" value="Lyase_1"/>
    <property type="match status" value="1"/>
</dbReference>
<dbReference type="Gene3D" id="1.10.275.10">
    <property type="entry name" value="Fumarase/aspartase (N-terminal domain)"/>
    <property type="match status" value="1"/>
</dbReference>
<dbReference type="PROSITE" id="PS00163">
    <property type="entry name" value="FUMARATE_LYASES"/>
    <property type="match status" value="1"/>
</dbReference>
<dbReference type="InterPro" id="IPR024083">
    <property type="entry name" value="Fumarase/histidase_N"/>
</dbReference>
<dbReference type="InterPro" id="IPR020557">
    <property type="entry name" value="Fumarate_lyase_CS"/>
</dbReference>
<dbReference type="PRINTS" id="PR00145">
    <property type="entry name" value="ARGSUCLYASE"/>
</dbReference>
<evidence type="ECO:0000256" key="5">
    <source>
        <dbReference type="ARBA" id="ARBA00022605"/>
    </source>
</evidence>
<keyword evidence="7" id="KW-0963">Cytoplasm</keyword>
<dbReference type="GO" id="GO:0042450">
    <property type="term" value="P:L-arginine biosynthetic process via ornithine"/>
    <property type="evidence" value="ECO:0007669"/>
    <property type="project" value="UniProtKB-UniRule"/>
</dbReference>
<comment type="catalytic activity">
    <reaction evidence="1 7">
        <text>2-(N(omega)-L-arginino)succinate = fumarate + L-arginine</text>
        <dbReference type="Rhea" id="RHEA:24020"/>
        <dbReference type="ChEBI" id="CHEBI:29806"/>
        <dbReference type="ChEBI" id="CHEBI:32682"/>
        <dbReference type="ChEBI" id="CHEBI:57472"/>
        <dbReference type="EC" id="4.3.2.1"/>
    </reaction>
</comment>
<feature type="domain" description="Fumarate lyase N-terminal" evidence="9">
    <location>
        <begin position="27"/>
        <end position="319"/>
    </location>
</feature>
<dbReference type="FunFam" id="1.20.200.10:FF:000015">
    <property type="entry name" value="argininosuccinate lyase isoform X2"/>
    <property type="match status" value="1"/>
</dbReference>
<dbReference type="Proteomes" id="UP000480854">
    <property type="component" value="Unassembled WGS sequence"/>
</dbReference>
<dbReference type="OrthoDB" id="9769623at2"/>
<dbReference type="SUPFAM" id="SSF48557">
    <property type="entry name" value="L-aspartase-like"/>
    <property type="match status" value="1"/>
</dbReference>
<evidence type="ECO:0000313" key="11">
    <source>
        <dbReference type="EMBL" id="KAA0679315.1"/>
    </source>
</evidence>
<dbReference type="HAMAP" id="MF_00006">
    <property type="entry name" value="Arg_succ_lyase"/>
    <property type="match status" value="1"/>
</dbReference>
<comment type="subcellular location">
    <subcellularLocation>
        <location evidence="7">Cytoplasm</location>
    </subcellularLocation>
</comment>
<dbReference type="GO" id="GO:0005829">
    <property type="term" value="C:cytosol"/>
    <property type="evidence" value="ECO:0007669"/>
    <property type="project" value="TreeGrafter"/>
</dbReference>
<dbReference type="EMBL" id="QOKW01000013">
    <property type="protein sequence ID" value="KAA0679315.1"/>
    <property type="molecule type" value="Genomic_DNA"/>
</dbReference>
<reference evidence="11 12" key="1">
    <citation type="submission" date="2018-07" db="EMBL/GenBank/DDBJ databases">
        <title>Genome sequence of Azospirillum sp. ATCC 49961.</title>
        <authorList>
            <person name="Sant'Anna F.H."/>
            <person name="Baldani J.I."/>
            <person name="Zilli J.E."/>
            <person name="Reis V.M."/>
            <person name="Hartmann A."/>
            <person name="Cruz L."/>
            <person name="de Souza E.M."/>
            <person name="de Oliveira Pedrosa F."/>
            <person name="Passaglia L.M.P."/>
        </authorList>
    </citation>
    <scope>NUCLEOTIDE SEQUENCE [LARGE SCALE GENOMIC DNA]</scope>
    <source>
        <strain evidence="11 12">ATCC 49961</strain>
    </source>
</reference>
<comment type="caution">
    <text evidence="11">The sequence shown here is derived from an EMBL/GenBank/DDBJ whole genome shotgun (WGS) entry which is preliminary data.</text>
</comment>
<dbReference type="FunFam" id="1.10.40.30:FF:000001">
    <property type="entry name" value="Argininosuccinate lyase"/>
    <property type="match status" value="1"/>
</dbReference>
<dbReference type="InterPro" id="IPR029419">
    <property type="entry name" value="Arg_succ_lyase_C"/>
</dbReference>
<keyword evidence="6 7" id="KW-0456">Lyase</keyword>
<dbReference type="CDD" id="cd01359">
    <property type="entry name" value="Argininosuccinate_lyase"/>
    <property type="match status" value="1"/>
</dbReference>
<sequence length="476" mass="52113">MSAEQPKPNPQDRISAPAASQMWGGRFARGPAAIMEKINASIGFDKRLADQDIAGSKAHAAMLARQGIITQADADAIRDGLDRVKEEIDSGAFTFKVELEDIHMNVEARLAELIGEPAKRLHTGRSRNDQVATDFKLWVRDALDRADQGLKALQAALIDLAEKHTDTVMPGFTHLQAAQPVSFGHHLLAYVEMFGRDRGRLRDARARLNECPLGSAALAGTPYPIDRFMTAEALGFDRPTANSLDAVSDRDFALEYLAAASICGMHLSRFAEEIVLWCSAQFRFIRLTDAFTTGSSIMPQKKNPDAAELVRAKAGRVIGSLNSLLVAMKGLPLAYSKDMQEDKEPVFEADDTLALCIAAMEGMVRDMQPNVPALREATDRGFLNATDLADWLVRELNIPFREAHHITGRAVKAAEDKRVGLTGLTLEELQAIEPRITESVFPALSIEASLDSRRSFGGASPIRVREAVAAARERFL</sequence>
<keyword evidence="12" id="KW-1185">Reference proteome</keyword>
<dbReference type="InterPro" id="IPR008948">
    <property type="entry name" value="L-Aspartase-like"/>
</dbReference>
<gene>
    <name evidence="7 11" type="primary">argH</name>
    <name evidence="11" type="ORF">DS843_17030</name>
</gene>
<dbReference type="PANTHER" id="PTHR43814">
    <property type="entry name" value="ARGININOSUCCINATE LYASE"/>
    <property type="match status" value="1"/>
</dbReference>
<comment type="similarity">
    <text evidence="7">Belongs to the lyase 1 family. Argininosuccinate lyase subfamily.</text>
</comment>
<evidence type="ECO:0000256" key="1">
    <source>
        <dbReference type="ARBA" id="ARBA00000985"/>
    </source>
</evidence>
<dbReference type="FunFam" id="1.10.275.10:FF:000002">
    <property type="entry name" value="Argininosuccinate lyase"/>
    <property type="match status" value="1"/>
</dbReference>
<name>A0A9W7NI48_9PROT</name>
<dbReference type="Gene3D" id="1.20.200.10">
    <property type="entry name" value="Fumarase/aspartase (Central domain)"/>
    <property type="match status" value="1"/>
</dbReference>
<dbReference type="InterPro" id="IPR022761">
    <property type="entry name" value="Fumarate_lyase_N"/>
</dbReference>
<comment type="pathway">
    <text evidence="2 7">Amino-acid biosynthesis; L-arginine biosynthesis; L-arginine from L-ornithine and carbamoyl phosphate: step 3/3.</text>
</comment>
<accession>A0A9W7NI48</accession>
<feature type="region of interest" description="Disordered" evidence="8">
    <location>
        <begin position="1"/>
        <end position="20"/>
    </location>
</feature>
<dbReference type="NCBIfam" id="TIGR00838">
    <property type="entry name" value="argH"/>
    <property type="match status" value="1"/>
</dbReference>
<evidence type="ECO:0000256" key="3">
    <source>
        <dbReference type="ARBA" id="ARBA00012338"/>
    </source>
</evidence>
<evidence type="ECO:0000256" key="6">
    <source>
        <dbReference type="ARBA" id="ARBA00023239"/>
    </source>
</evidence>
<evidence type="ECO:0000256" key="4">
    <source>
        <dbReference type="ARBA" id="ARBA00022571"/>
    </source>
</evidence>
<evidence type="ECO:0000256" key="8">
    <source>
        <dbReference type="SAM" id="MobiDB-lite"/>
    </source>
</evidence>
<protein>
    <recommendedName>
        <fullName evidence="3 7">Argininosuccinate lyase</fullName>
        <shortName evidence="7">ASAL</shortName>
        <ecNumber evidence="3 7">4.3.2.1</ecNumber>
    </recommendedName>
    <alternativeName>
        <fullName evidence="7">Arginosuccinase</fullName>
    </alternativeName>
</protein>
<dbReference type="PANTHER" id="PTHR43814:SF1">
    <property type="entry name" value="ARGININOSUCCINATE LYASE"/>
    <property type="match status" value="1"/>
</dbReference>
<evidence type="ECO:0000259" key="10">
    <source>
        <dbReference type="Pfam" id="PF14698"/>
    </source>
</evidence>
<evidence type="ECO:0000256" key="7">
    <source>
        <dbReference type="HAMAP-Rule" id="MF_00006"/>
    </source>
</evidence>
<dbReference type="Gene3D" id="1.10.40.30">
    <property type="entry name" value="Fumarase/aspartase (C-terminal domain)"/>
    <property type="match status" value="1"/>
</dbReference>
<evidence type="ECO:0000313" key="12">
    <source>
        <dbReference type="Proteomes" id="UP000480854"/>
    </source>
</evidence>
<dbReference type="Pfam" id="PF14698">
    <property type="entry name" value="ASL_C2"/>
    <property type="match status" value="1"/>
</dbReference>
<dbReference type="InterPro" id="IPR000362">
    <property type="entry name" value="Fumarate_lyase_fam"/>
</dbReference>
<evidence type="ECO:0000256" key="2">
    <source>
        <dbReference type="ARBA" id="ARBA00004941"/>
    </source>
</evidence>
<proteinExistence type="inferred from homology"/>
<organism evidence="11 12">
    <name type="scientific">Roseomonas genomospecies 6</name>
    <dbReference type="NCBI Taxonomy" id="214106"/>
    <lineage>
        <taxon>Bacteria</taxon>
        <taxon>Pseudomonadati</taxon>
        <taxon>Pseudomonadota</taxon>
        <taxon>Alphaproteobacteria</taxon>
        <taxon>Acetobacterales</taxon>
        <taxon>Roseomonadaceae</taxon>
        <taxon>Roseomonas</taxon>
    </lineage>
</organism>
<dbReference type="InterPro" id="IPR009049">
    <property type="entry name" value="Argininosuccinate_lyase"/>
</dbReference>
<evidence type="ECO:0000259" key="9">
    <source>
        <dbReference type="Pfam" id="PF00206"/>
    </source>
</evidence>
<feature type="domain" description="Argininosuccinate lyase C-terminal" evidence="10">
    <location>
        <begin position="382"/>
        <end position="450"/>
    </location>
</feature>
<dbReference type="GO" id="GO:0004056">
    <property type="term" value="F:argininosuccinate lyase activity"/>
    <property type="evidence" value="ECO:0007669"/>
    <property type="project" value="UniProtKB-UniRule"/>
</dbReference>
<dbReference type="EC" id="4.3.2.1" evidence="3 7"/>
<keyword evidence="4 7" id="KW-0055">Arginine biosynthesis</keyword>
<dbReference type="AlphaFoldDB" id="A0A9W7NI48"/>
<dbReference type="RefSeq" id="WP_149470073.1">
    <property type="nucleotide sequence ID" value="NZ_QOKW01000013.1"/>
</dbReference>